<reference evidence="2" key="1">
    <citation type="submission" date="2022-01" db="EMBL/GenBank/DDBJ databases">
        <authorList>
            <person name="King R."/>
        </authorList>
    </citation>
    <scope>NUCLEOTIDE SEQUENCE</scope>
</reference>
<sequence>MDRADNLASPEVPSPEGNLGQPNYRHGAQQIRTQPLPESIESPPATSGHAVPEVAAQQPATSGNAAIQDLYNSLAILTQAVTALTLHSTKAEVPAAPPTPPAPAPRWKPTLKKFTGAEHETPEEFADLATDHLRNMNIETKYWTAYLLEHGLEGEAATWATTHADPKLEYHTFFGRLIDHFSHPSRFSRLLAKLYGYKQRAEPAAEFISKKMALFNRVSPFTRDEDRCTIIMDQLRPEIRQFLRSNPPKTEEDLRRTVDEIEIDIEASTPTSAKKHEKQVSSSGSRPQQQERQPPPPPPRHDRPRHPTADDKIDIIGPITENFLIDEVFAGPSGPVLELVTENQHEDQKGAPPDDYSLVQIGIPENEPTDNNPKGILDMSEMNTFPNVQISAESTNSTTMGDFQAGGSECIKSKTGRKRKFKSDKMYIDYLSDDDFATFVDCGESSNSEEWSGVTFSSDDEVSPNTRKTKKTKSKCKPKVCNNSFTDIHEDTVAEKGFRMKKKNSRKELSQKRASGQQYERKDGKIIEPKSVQPNPCIGKRCGNNCENIDTEKRQKVFDHFVGLCANRRRDWLVSVAQKRIYVGKHLPPNKTKPATIQSVYNFIKSLPAVPSHYCRHDSTRVYLSHEHKNITNLYRTYKKQSEENGTDFVSERVYRRIFTEEFNIGFHIPKKDKCLKCLKFEQENISDPIKAKEKSDHEVEKNESYNRFSTHKNIHKTDPNTLCVSFDLEKVLNTPHVIQCSYIIHENWQCIIYAIMKTEREKFFVITGMKVTAKGVRTRYPPFSIGHTYMPVDSVHAVIEANLKNTIIYTPSQWYTVFSTARKDPFPYNVEKLTFEDFYKWDSMSDKYFKGNLTGKISKIRIVTFKKSDPLNVTVKYSMNKSAQSSKVELQSRTKVPLMACYQSRLPITKAKYNDLIKLCKEKVIPGHFQNEFTDLPYSENIKDTLPESDIEDVEPDDAQNLL</sequence>
<feature type="region of interest" description="Disordered" evidence="1">
    <location>
        <begin position="264"/>
        <end position="312"/>
    </location>
</feature>
<dbReference type="PANTHER" id="PTHR10773">
    <property type="entry name" value="DNA-DIRECTED RNA POLYMERASES I, II, AND III SUBUNIT RPABC2"/>
    <property type="match status" value="1"/>
</dbReference>
<evidence type="ECO:0000313" key="3">
    <source>
        <dbReference type="Proteomes" id="UP001153709"/>
    </source>
</evidence>
<dbReference type="OrthoDB" id="6773632at2759"/>
<feature type="region of interest" description="Disordered" evidence="1">
    <location>
        <begin position="450"/>
        <end position="472"/>
    </location>
</feature>
<dbReference type="EMBL" id="CAKJVB030000193">
    <property type="protein sequence ID" value="CAH1231300.1"/>
    <property type="molecule type" value="Genomic_DNA"/>
</dbReference>
<organism evidence="2 3">
    <name type="scientific">Diabrotica balteata</name>
    <name type="common">Banded cucumber beetle</name>
    <dbReference type="NCBI Taxonomy" id="107213"/>
    <lineage>
        <taxon>Eukaryota</taxon>
        <taxon>Metazoa</taxon>
        <taxon>Ecdysozoa</taxon>
        <taxon>Arthropoda</taxon>
        <taxon>Hexapoda</taxon>
        <taxon>Insecta</taxon>
        <taxon>Pterygota</taxon>
        <taxon>Neoptera</taxon>
        <taxon>Endopterygota</taxon>
        <taxon>Coleoptera</taxon>
        <taxon>Polyphaga</taxon>
        <taxon>Cucujiformia</taxon>
        <taxon>Chrysomeloidea</taxon>
        <taxon>Chrysomelidae</taxon>
        <taxon>Galerucinae</taxon>
        <taxon>Diabroticina</taxon>
        <taxon>Diabroticites</taxon>
        <taxon>Diabrotica</taxon>
    </lineage>
</organism>
<protein>
    <submittedName>
        <fullName evidence="2">Uncharacterized protein</fullName>
    </submittedName>
</protein>
<feature type="region of interest" description="Disordered" evidence="1">
    <location>
        <begin position="1"/>
        <end position="57"/>
    </location>
</feature>
<proteinExistence type="predicted"/>
<keyword evidence="3" id="KW-1185">Reference proteome</keyword>
<name>A0A9P0DVS4_DIABA</name>
<evidence type="ECO:0000256" key="1">
    <source>
        <dbReference type="SAM" id="MobiDB-lite"/>
    </source>
</evidence>
<feature type="compositionally biased region" description="Basic and acidic residues" evidence="1">
    <location>
        <begin position="299"/>
        <end position="312"/>
    </location>
</feature>
<comment type="caution">
    <text evidence="2">The sequence shown here is derived from an EMBL/GenBank/DDBJ whole genome shotgun (WGS) entry which is preliminary data.</text>
</comment>
<accession>A0A9P0DVS4</accession>
<dbReference type="Proteomes" id="UP001153709">
    <property type="component" value="Unassembled WGS sequence"/>
</dbReference>
<gene>
    <name evidence="2" type="ORF">DIABBA_LOCUS135</name>
</gene>
<dbReference type="PANTHER" id="PTHR10773:SF19">
    <property type="match status" value="1"/>
</dbReference>
<dbReference type="AlphaFoldDB" id="A0A9P0DVS4"/>
<feature type="region of interest" description="Disordered" evidence="1">
    <location>
        <begin position="499"/>
        <end position="521"/>
    </location>
</feature>
<evidence type="ECO:0000313" key="2">
    <source>
        <dbReference type="EMBL" id="CAH1231300.1"/>
    </source>
</evidence>